<proteinExistence type="predicted"/>
<sequence>MIPQIILKGRTTVAPLALFGAILLLVGCAGLTNSLPIPEHLMEQGAVRDDSQLDSLRRGRALAVTECTECHRLYWPGDYAPDEWPRIIRKMGYRTSLDAGQLSDLELYHVTASRAARQQSGGETDLDAVSE</sequence>
<reference evidence="1 2" key="1">
    <citation type="journal article" date="2017" name="ISME J.">
        <title>Energy and carbon metabolisms in a deep terrestrial subsurface fluid microbial community.</title>
        <authorList>
            <person name="Momper L."/>
            <person name="Jungbluth S.P."/>
            <person name="Lee M.D."/>
            <person name="Amend J.P."/>
        </authorList>
    </citation>
    <scope>NUCLEOTIDE SEQUENCE [LARGE SCALE GENOMIC DNA]</scope>
    <source>
        <strain evidence="1">SURF_17</strain>
    </source>
</reference>
<dbReference type="EMBL" id="QZKI01000004">
    <property type="protein sequence ID" value="RJP75372.1"/>
    <property type="molecule type" value="Genomic_DNA"/>
</dbReference>
<dbReference type="GO" id="GO:0020037">
    <property type="term" value="F:heme binding"/>
    <property type="evidence" value="ECO:0007669"/>
    <property type="project" value="InterPro"/>
</dbReference>
<name>A0A419F9F7_9BACT</name>
<organism evidence="1 2">
    <name type="scientific">Candidatus Abyssobacteria bacterium SURF_17</name>
    <dbReference type="NCBI Taxonomy" id="2093361"/>
    <lineage>
        <taxon>Bacteria</taxon>
        <taxon>Pseudomonadati</taxon>
        <taxon>Candidatus Hydrogenedentota</taxon>
        <taxon>Candidatus Abyssobacteria</taxon>
    </lineage>
</organism>
<dbReference type="AlphaFoldDB" id="A0A419F9F7"/>
<dbReference type="InterPro" id="IPR036909">
    <property type="entry name" value="Cyt_c-like_dom_sf"/>
</dbReference>
<dbReference type="SUPFAM" id="SSF46626">
    <property type="entry name" value="Cytochrome c"/>
    <property type="match status" value="1"/>
</dbReference>
<dbReference type="GO" id="GO:0009055">
    <property type="term" value="F:electron transfer activity"/>
    <property type="evidence" value="ECO:0007669"/>
    <property type="project" value="InterPro"/>
</dbReference>
<accession>A0A419F9F7</accession>
<evidence type="ECO:0008006" key="3">
    <source>
        <dbReference type="Google" id="ProtNLM"/>
    </source>
</evidence>
<dbReference type="Proteomes" id="UP000285961">
    <property type="component" value="Unassembled WGS sequence"/>
</dbReference>
<comment type="caution">
    <text evidence="1">The sequence shown here is derived from an EMBL/GenBank/DDBJ whole genome shotgun (WGS) entry which is preliminary data.</text>
</comment>
<protein>
    <recommendedName>
        <fullName evidence="3">Cytochrome c domain-containing protein</fullName>
    </recommendedName>
</protein>
<evidence type="ECO:0000313" key="2">
    <source>
        <dbReference type="Proteomes" id="UP000285961"/>
    </source>
</evidence>
<gene>
    <name evidence="1" type="ORF">C4532_00555</name>
</gene>
<evidence type="ECO:0000313" key="1">
    <source>
        <dbReference type="EMBL" id="RJP75372.1"/>
    </source>
</evidence>